<keyword evidence="3" id="KW-0732">Signal</keyword>
<keyword evidence="1 2" id="KW-0193">Cuticle</keyword>
<evidence type="ECO:0000313" key="5">
    <source>
        <dbReference type="Proteomes" id="UP000092445"/>
    </source>
</evidence>
<dbReference type="AlphaFoldDB" id="A0A1A9Z933"/>
<proteinExistence type="predicted"/>
<dbReference type="GO" id="GO:0062129">
    <property type="term" value="C:chitin-based extracellular matrix"/>
    <property type="evidence" value="ECO:0007669"/>
    <property type="project" value="TreeGrafter"/>
</dbReference>
<dbReference type="GO" id="GO:0008010">
    <property type="term" value="F:structural constituent of chitin-based larval cuticle"/>
    <property type="evidence" value="ECO:0007669"/>
    <property type="project" value="TreeGrafter"/>
</dbReference>
<protein>
    <submittedName>
        <fullName evidence="4">Uncharacterized protein</fullName>
    </submittedName>
</protein>
<evidence type="ECO:0000256" key="2">
    <source>
        <dbReference type="PROSITE-ProRule" id="PRU00497"/>
    </source>
</evidence>
<dbReference type="PANTHER" id="PTHR10380">
    <property type="entry name" value="CUTICLE PROTEIN"/>
    <property type="match status" value="1"/>
</dbReference>
<organism evidence="4 5">
    <name type="scientific">Glossina pallidipes</name>
    <name type="common">Tsetse fly</name>
    <dbReference type="NCBI Taxonomy" id="7398"/>
    <lineage>
        <taxon>Eukaryota</taxon>
        <taxon>Metazoa</taxon>
        <taxon>Ecdysozoa</taxon>
        <taxon>Arthropoda</taxon>
        <taxon>Hexapoda</taxon>
        <taxon>Insecta</taxon>
        <taxon>Pterygota</taxon>
        <taxon>Neoptera</taxon>
        <taxon>Endopterygota</taxon>
        <taxon>Diptera</taxon>
        <taxon>Brachycera</taxon>
        <taxon>Muscomorpha</taxon>
        <taxon>Hippoboscoidea</taxon>
        <taxon>Glossinidae</taxon>
        <taxon>Glossina</taxon>
    </lineage>
</organism>
<feature type="signal peptide" evidence="3">
    <location>
        <begin position="1"/>
        <end position="16"/>
    </location>
</feature>
<reference evidence="5" key="1">
    <citation type="submission" date="2014-03" db="EMBL/GenBank/DDBJ databases">
        <authorList>
            <person name="Aksoy S."/>
            <person name="Warren W."/>
            <person name="Wilson R.K."/>
        </authorList>
    </citation>
    <scope>NUCLEOTIDE SEQUENCE [LARGE SCALE GENOMIC DNA]</scope>
    <source>
        <strain evidence="5">IAEA</strain>
    </source>
</reference>
<dbReference type="InterPro" id="IPR000618">
    <property type="entry name" value="Insect_cuticle"/>
</dbReference>
<accession>A0A1A9Z933</accession>
<evidence type="ECO:0000313" key="4">
    <source>
        <dbReference type="EnsemblMetazoa" id="GPAI007530-PA"/>
    </source>
</evidence>
<dbReference type="InterPro" id="IPR031311">
    <property type="entry name" value="CHIT_BIND_RR_consensus"/>
</dbReference>
<dbReference type="VEuPathDB" id="VectorBase:GPAI007530"/>
<dbReference type="Pfam" id="PF00379">
    <property type="entry name" value="Chitin_bind_4"/>
    <property type="match status" value="1"/>
</dbReference>
<dbReference type="STRING" id="7398.A0A1A9Z933"/>
<feature type="chain" id="PRO_5008402679" evidence="3">
    <location>
        <begin position="17"/>
        <end position="137"/>
    </location>
</feature>
<dbReference type="EnsemblMetazoa" id="GPAI007530-RA">
    <property type="protein sequence ID" value="GPAI007530-PA"/>
    <property type="gene ID" value="GPAI007530"/>
</dbReference>
<sequence length="137" mass="15360">MKVIIVLAVLFAVASARPDVETVRQDSFVQPDGFKFGVETSDGSKHDAEGQLKALDKDHVGIAVHGSYQFVDKDGHAYVVNYVADENGYRAQDLYEICGIIEDEMDSKLVLKQTYLLRPSPTRVKSRDFMAKYDDLE</sequence>
<name>A0A1A9Z933_GLOPL</name>
<dbReference type="PRINTS" id="PR00947">
    <property type="entry name" value="CUTICLE"/>
</dbReference>
<evidence type="ECO:0000256" key="3">
    <source>
        <dbReference type="SAM" id="SignalP"/>
    </source>
</evidence>
<dbReference type="PROSITE" id="PS51155">
    <property type="entry name" value="CHIT_BIND_RR_2"/>
    <property type="match status" value="1"/>
</dbReference>
<dbReference type="PANTHER" id="PTHR10380:SF218">
    <property type="entry name" value="ADULT CUTICLE PROTEIN 65AA-RELATED"/>
    <property type="match status" value="1"/>
</dbReference>
<dbReference type="Proteomes" id="UP000092445">
    <property type="component" value="Unassembled WGS sequence"/>
</dbReference>
<dbReference type="PROSITE" id="PS00233">
    <property type="entry name" value="CHIT_BIND_RR_1"/>
    <property type="match status" value="1"/>
</dbReference>
<keyword evidence="5" id="KW-1185">Reference proteome</keyword>
<reference evidence="4" key="2">
    <citation type="submission" date="2020-05" db="UniProtKB">
        <authorList>
            <consortium name="EnsemblMetazoa"/>
        </authorList>
    </citation>
    <scope>IDENTIFICATION</scope>
    <source>
        <strain evidence="4">IAEA</strain>
    </source>
</reference>
<evidence type="ECO:0000256" key="1">
    <source>
        <dbReference type="ARBA" id="ARBA00022460"/>
    </source>
</evidence>
<dbReference type="InterPro" id="IPR050468">
    <property type="entry name" value="Cuticle_Struct_Prot"/>
</dbReference>